<dbReference type="Pfam" id="PF13966">
    <property type="entry name" value="zf-RVT"/>
    <property type="match status" value="1"/>
</dbReference>
<dbReference type="InterPro" id="IPR026960">
    <property type="entry name" value="RVT-Znf"/>
</dbReference>
<sequence>MNKALVAKMTWEVASNVDKMWVKVFKKKYVRSKKFMRISMPKAASWSCQSIFGGREVIKKGLCHRIGNGLNTWIWEDPWIPNESNLIPQVRSGVTFEAHLVVDLIDQDSRQWDRCLLSDLFEPTIVNKILSIHFSQQSINDQVFWCLNPSGEFSVKLAYNAIRTPTLTSYLVMQSKDWKQLWKMKIHARLKNLLWKLAWEILPRASILNRRFTLPSNECHLCSKAPETLEHLFLQYDWAAQVWLLAPWPLRLNTLDSISIVDWVKMIINPIPSLGLDDETTKEFQLFAAIMCDKVWMSRNKA</sequence>
<organism evidence="2 3">
    <name type="scientific">Quercus suber</name>
    <name type="common">Cork oak</name>
    <dbReference type="NCBI Taxonomy" id="58331"/>
    <lineage>
        <taxon>Eukaryota</taxon>
        <taxon>Viridiplantae</taxon>
        <taxon>Streptophyta</taxon>
        <taxon>Embryophyta</taxon>
        <taxon>Tracheophyta</taxon>
        <taxon>Spermatophyta</taxon>
        <taxon>Magnoliopsida</taxon>
        <taxon>eudicotyledons</taxon>
        <taxon>Gunneridae</taxon>
        <taxon>Pentapetalae</taxon>
        <taxon>rosids</taxon>
        <taxon>fabids</taxon>
        <taxon>Fagales</taxon>
        <taxon>Fagaceae</taxon>
        <taxon>Quercus</taxon>
    </lineage>
</organism>
<dbReference type="EMBL" id="PKMF04000094">
    <property type="protein sequence ID" value="KAK7850902.1"/>
    <property type="molecule type" value="Genomic_DNA"/>
</dbReference>
<name>A0AAW0LJ11_QUESU</name>
<gene>
    <name evidence="2" type="ORF">CFP56_043505</name>
</gene>
<evidence type="ECO:0000313" key="2">
    <source>
        <dbReference type="EMBL" id="KAK7850902.1"/>
    </source>
</evidence>
<keyword evidence="3" id="KW-1185">Reference proteome</keyword>
<feature type="domain" description="Reverse transcriptase zinc-binding" evidence="1">
    <location>
        <begin position="153"/>
        <end position="243"/>
    </location>
</feature>
<accession>A0AAW0LJ11</accession>
<dbReference type="AlphaFoldDB" id="A0AAW0LJ11"/>
<proteinExistence type="predicted"/>
<dbReference type="Proteomes" id="UP000237347">
    <property type="component" value="Unassembled WGS sequence"/>
</dbReference>
<reference evidence="2 3" key="1">
    <citation type="journal article" date="2018" name="Sci. Data">
        <title>The draft genome sequence of cork oak.</title>
        <authorList>
            <person name="Ramos A.M."/>
            <person name="Usie A."/>
            <person name="Barbosa P."/>
            <person name="Barros P.M."/>
            <person name="Capote T."/>
            <person name="Chaves I."/>
            <person name="Simoes F."/>
            <person name="Abreu I."/>
            <person name="Carrasquinho I."/>
            <person name="Faro C."/>
            <person name="Guimaraes J.B."/>
            <person name="Mendonca D."/>
            <person name="Nobrega F."/>
            <person name="Rodrigues L."/>
            <person name="Saibo N.J.M."/>
            <person name="Varela M.C."/>
            <person name="Egas C."/>
            <person name="Matos J."/>
            <person name="Miguel C.M."/>
            <person name="Oliveira M.M."/>
            <person name="Ricardo C.P."/>
            <person name="Goncalves S."/>
        </authorList>
    </citation>
    <scope>NUCLEOTIDE SEQUENCE [LARGE SCALE GENOMIC DNA]</scope>
    <source>
        <strain evidence="3">cv. HL8</strain>
    </source>
</reference>
<evidence type="ECO:0000313" key="3">
    <source>
        <dbReference type="Proteomes" id="UP000237347"/>
    </source>
</evidence>
<evidence type="ECO:0000259" key="1">
    <source>
        <dbReference type="Pfam" id="PF13966"/>
    </source>
</evidence>
<comment type="caution">
    <text evidence="2">The sequence shown here is derived from an EMBL/GenBank/DDBJ whole genome shotgun (WGS) entry which is preliminary data.</text>
</comment>
<protein>
    <submittedName>
        <fullName evidence="2">Ribonuclease h protein</fullName>
    </submittedName>
</protein>